<keyword evidence="1" id="KW-0472">Membrane</keyword>
<accession>A0A7W8A5V9</accession>
<dbReference type="AlphaFoldDB" id="A0A7W8A5V9"/>
<feature type="transmembrane region" description="Helical" evidence="1">
    <location>
        <begin position="99"/>
        <end position="121"/>
    </location>
</feature>
<dbReference type="Proteomes" id="UP000568380">
    <property type="component" value="Unassembled WGS sequence"/>
</dbReference>
<keyword evidence="3" id="KW-1185">Reference proteome</keyword>
<keyword evidence="1" id="KW-0812">Transmembrane</keyword>
<comment type="caution">
    <text evidence="2">The sequence shown here is derived from an EMBL/GenBank/DDBJ whole genome shotgun (WGS) entry which is preliminary data.</text>
</comment>
<proteinExistence type="predicted"/>
<feature type="transmembrane region" description="Helical" evidence="1">
    <location>
        <begin position="38"/>
        <end position="61"/>
    </location>
</feature>
<gene>
    <name evidence="2" type="ORF">HNR40_005649</name>
</gene>
<organism evidence="2 3">
    <name type="scientific">Nonomuraea endophytica</name>
    <dbReference type="NCBI Taxonomy" id="714136"/>
    <lineage>
        <taxon>Bacteria</taxon>
        <taxon>Bacillati</taxon>
        <taxon>Actinomycetota</taxon>
        <taxon>Actinomycetes</taxon>
        <taxon>Streptosporangiales</taxon>
        <taxon>Streptosporangiaceae</taxon>
        <taxon>Nonomuraea</taxon>
    </lineage>
</organism>
<dbReference type="EMBL" id="JACHIN010000008">
    <property type="protein sequence ID" value="MBB5080162.1"/>
    <property type="molecule type" value="Genomic_DNA"/>
</dbReference>
<keyword evidence="1" id="KW-1133">Transmembrane helix</keyword>
<dbReference type="RefSeq" id="WP_184966436.1">
    <property type="nucleotide sequence ID" value="NZ_JACHIN010000008.1"/>
</dbReference>
<name>A0A7W8A5V9_9ACTN</name>
<evidence type="ECO:0000313" key="3">
    <source>
        <dbReference type="Proteomes" id="UP000568380"/>
    </source>
</evidence>
<evidence type="ECO:0000313" key="2">
    <source>
        <dbReference type="EMBL" id="MBB5080162.1"/>
    </source>
</evidence>
<sequence length="130" mass="13582">MEIRHSLEPALPGAAIGAVAGVAAGGLTLLAGQPLGRAALSALALAVPLALCGGAYGLLIGRWLFRPGAFAPVALFWMVAFPTSRLIQESLAGVGMRDGVLLFLAYQAMVSVGFAIGFVWLHERLTVRRR</sequence>
<evidence type="ECO:0000256" key="1">
    <source>
        <dbReference type="SAM" id="Phobius"/>
    </source>
</evidence>
<feature type="transmembrane region" description="Helical" evidence="1">
    <location>
        <begin position="12"/>
        <end position="32"/>
    </location>
</feature>
<protein>
    <submittedName>
        <fullName evidence="2">Uncharacterized protein</fullName>
    </submittedName>
</protein>
<reference evidence="2 3" key="1">
    <citation type="submission" date="2020-08" db="EMBL/GenBank/DDBJ databases">
        <title>Genomic Encyclopedia of Type Strains, Phase IV (KMG-IV): sequencing the most valuable type-strain genomes for metagenomic binning, comparative biology and taxonomic classification.</title>
        <authorList>
            <person name="Goeker M."/>
        </authorList>
    </citation>
    <scope>NUCLEOTIDE SEQUENCE [LARGE SCALE GENOMIC DNA]</scope>
    <source>
        <strain evidence="2 3">DSM 45385</strain>
    </source>
</reference>